<gene>
    <name evidence="1" type="ORF">H5410_003387</name>
</gene>
<dbReference type="EMBL" id="JACXVP010000001">
    <property type="protein sequence ID" value="KAG5631670.1"/>
    <property type="molecule type" value="Genomic_DNA"/>
</dbReference>
<protein>
    <recommendedName>
        <fullName evidence="3">Reverse transcriptase zinc-binding domain-containing protein</fullName>
    </recommendedName>
</protein>
<evidence type="ECO:0008006" key="3">
    <source>
        <dbReference type="Google" id="ProtNLM"/>
    </source>
</evidence>
<comment type="caution">
    <text evidence="1">The sequence shown here is derived from an EMBL/GenBank/DDBJ whole genome shotgun (WGS) entry which is preliminary data.</text>
</comment>
<dbReference type="AlphaFoldDB" id="A0A9J6B4J0"/>
<evidence type="ECO:0000313" key="2">
    <source>
        <dbReference type="Proteomes" id="UP000824120"/>
    </source>
</evidence>
<keyword evidence="2" id="KW-1185">Reference proteome</keyword>
<accession>A0A9J6B4J0</accession>
<name>A0A9J6B4J0_SOLCO</name>
<organism evidence="1 2">
    <name type="scientific">Solanum commersonii</name>
    <name type="common">Commerson's wild potato</name>
    <name type="synonym">Commerson's nightshade</name>
    <dbReference type="NCBI Taxonomy" id="4109"/>
    <lineage>
        <taxon>Eukaryota</taxon>
        <taxon>Viridiplantae</taxon>
        <taxon>Streptophyta</taxon>
        <taxon>Embryophyta</taxon>
        <taxon>Tracheophyta</taxon>
        <taxon>Spermatophyta</taxon>
        <taxon>Magnoliopsida</taxon>
        <taxon>eudicotyledons</taxon>
        <taxon>Gunneridae</taxon>
        <taxon>Pentapetalae</taxon>
        <taxon>asterids</taxon>
        <taxon>lamiids</taxon>
        <taxon>Solanales</taxon>
        <taxon>Solanaceae</taxon>
        <taxon>Solanoideae</taxon>
        <taxon>Solaneae</taxon>
        <taxon>Solanum</taxon>
    </lineage>
</organism>
<evidence type="ECO:0000313" key="1">
    <source>
        <dbReference type="EMBL" id="KAG5631670.1"/>
    </source>
</evidence>
<proteinExistence type="predicted"/>
<sequence>MAMKIIRKASEEWDEFLQHTRLEVGNDARIKFWIDSWSGDENFKSTFPDLLRFALNREVWVIRRDILFSVNSYKLEQETVEHLFLHYNFSRQCWALFSEYYWASLVIPWKINSLLDVWQAHKRSLNRYVGLFPFAYYGCLAGKEDML</sequence>
<dbReference type="Proteomes" id="UP000824120">
    <property type="component" value="Chromosome 1"/>
</dbReference>
<reference evidence="1 2" key="1">
    <citation type="submission" date="2020-09" db="EMBL/GenBank/DDBJ databases">
        <title>De no assembly of potato wild relative species, Solanum commersonii.</title>
        <authorList>
            <person name="Cho K."/>
        </authorList>
    </citation>
    <scope>NUCLEOTIDE SEQUENCE [LARGE SCALE GENOMIC DNA]</scope>
    <source>
        <strain evidence="1">LZ3.2</strain>
        <tissue evidence="1">Leaf</tissue>
    </source>
</reference>